<evidence type="ECO:0000256" key="1">
    <source>
        <dbReference type="SAM" id="Phobius"/>
    </source>
</evidence>
<keyword evidence="3" id="KW-1185">Reference proteome</keyword>
<name>A0A0C3PAT4_PISTI</name>
<dbReference type="AlphaFoldDB" id="A0A0C3PAT4"/>
<keyword evidence="1" id="KW-1133">Transmembrane helix</keyword>
<dbReference type="InParanoid" id="A0A0C3PAT4"/>
<feature type="transmembrane region" description="Helical" evidence="1">
    <location>
        <begin position="6"/>
        <end position="31"/>
    </location>
</feature>
<proteinExistence type="predicted"/>
<keyword evidence="1" id="KW-0472">Membrane</keyword>
<accession>A0A0C3PAT4</accession>
<dbReference type="Proteomes" id="UP000054217">
    <property type="component" value="Unassembled WGS sequence"/>
</dbReference>
<reference evidence="2 3" key="1">
    <citation type="submission" date="2014-04" db="EMBL/GenBank/DDBJ databases">
        <authorList>
            <consortium name="DOE Joint Genome Institute"/>
            <person name="Kuo A."/>
            <person name="Kohler A."/>
            <person name="Costa M.D."/>
            <person name="Nagy L.G."/>
            <person name="Floudas D."/>
            <person name="Copeland A."/>
            <person name="Barry K.W."/>
            <person name="Cichocki N."/>
            <person name="Veneault-Fourrey C."/>
            <person name="LaButti K."/>
            <person name="Lindquist E.A."/>
            <person name="Lipzen A."/>
            <person name="Lundell T."/>
            <person name="Morin E."/>
            <person name="Murat C."/>
            <person name="Sun H."/>
            <person name="Tunlid A."/>
            <person name="Henrissat B."/>
            <person name="Grigoriev I.V."/>
            <person name="Hibbett D.S."/>
            <person name="Martin F."/>
            <person name="Nordberg H.P."/>
            <person name="Cantor M.N."/>
            <person name="Hua S.X."/>
        </authorList>
    </citation>
    <scope>NUCLEOTIDE SEQUENCE [LARGE SCALE GENOMIC DNA]</scope>
    <source>
        <strain evidence="2 3">Marx 270</strain>
    </source>
</reference>
<evidence type="ECO:0000313" key="3">
    <source>
        <dbReference type="Proteomes" id="UP000054217"/>
    </source>
</evidence>
<dbReference type="HOGENOM" id="CLU_2997419_0_0_1"/>
<dbReference type="OrthoDB" id="3183574at2759"/>
<organism evidence="2 3">
    <name type="scientific">Pisolithus tinctorius Marx 270</name>
    <dbReference type="NCBI Taxonomy" id="870435"/>
    <lineage>
        <taxon>Eukaryota</taxon>
        <taxon>Fungi</taxon>
        <taxon>Dikarya</taxon>
        <taxon>Basidiomycota</taxon>
        <taxon>Agaricomycotina</taxon>
        <taxon>Agaricomycetes</taxon>
        <taxon>Agaricomycetidae</taxon>
        <taxon>Boletales</taxon>
        <taxon>Sclerodermatineae</taxon>
        <taxon>Pisolithaceae</taxon>
        <taxon>Pisolithus</taxon>
    </lineage>
</organism>
<protein>
    <submittedName>
        <fullName evidence="2">Uncharacterized protein</fullName>
    </submittedName>
</protein>
<reference evidence="3" key="2">
    <citation type="submission" date="2015-01" db="EMBL/GenBank/DDBJ databases">
        <title>Evolutionary Origins and Diversification of the Mycorrhizal Mutualists.</title>
        <authorList>
            <consortium name="DOE Joint Genome Institute"/>
            <consortium name="Mycorrhizal Genomics Consortium"/>
            <person name="Kohler A."/>
            <person name="Kuo A."/>
            <person name="Nagy L.G."/>
            <person name="Floudas D."/>
            <person name="Copeland A."/>
            <person name="Barry K.W."/>
            <person name="Cichocki N."/>
            <person name="Veneault-Fourrey C."/>
            <person name="LaButti K."/>
            <person name="Lindquist E.A."/>
            <person name="Lipzen A."/>
            <person name="Lundell T."/>
            <person name="Morin E."/>
            <person name="Murat C."/>
            <person name="Riley R."/>
            <person name="Ohm R."/>
            <person name="Sun H."/>
            <person name="Tunlid A."/>
            <person name="Henrissat B."/>
            <person name="Grigoriev I.V."/>
            <person name="Hibbett D.S."/>
            <person name="Martin F."/>
        </authorList>
    </citation>
    <scope>NUCLEOTIDE SEQUENCE [LARGE SCALE GENOMIC DNA]</scope>
    <source>
        <strain evidence="3">Marx 270</strain>
    </source>
</reference>
<keyword evidence="1" id="KW-0812">Transmembrane</keyword>
<gene>
    <name evidence="2" type="ORF">M404DRAFT_25855</name>
</gene>
<dbReference type="EMBL" id="KN831969">
    <property type="protein sequence ID" value="KIO04739.1"/>
    <property type="molecule type" value="Genomic_DNA"/>
</dbReference>
<sequence>MSPAMLFDFLGFIDLMWLLGGYLCGSVYPFVRGQCFLIEDDSHELLGAQFLGSEEPE</sequence>
<evidence type="ECO:0000313" key="2">
    <source>
        <dbReference type="EMBL" id="KIO04739.1"/>
    </source>
</evidence>